<reference evidence="1" key="1">
    <citation type="submission" date="2021-01" db="EMBL/GenBank/DDBJ databases">
        <authorList>
            <person name="Corre E."/>
            <person name="Pelletier E."/>
            <person name="Niang G."/>
            <person name="Scheremetjew M."/>
            <person name="Finn R."/>
            <person name="Kale V."/>
            <person name="Holt S."/>
            <person name="Cochrane G."/>
            <person name="Meng A."/>
            <person name="Brown T."/>
            <person name="Cohen L."/>
        </authorList>
    </citation>
    <scope>NUCLEOTIDE SEQUENCE</scope>
    <source>
        <strain evidence="1">CCCM 845</strain>
    </source>
</reference>
<dbReference type="AlphaFoldDB" id="A0A7S2TCG9"/>
<gene>
    <name evidence="1" type="ORF">PMIC02512_LOCUS2855</name>
</gene>
<evidence type="ECO:0000313" key="1">
    <source>
        <dbReference type="EMBL" id="CAD9725554.1"/>
    </source>
</evidence>
<organism evidence="1">
    <name type="scientific">Prorocentrum micans</name>
    <name type="common">Red tide dinoflagellate</name>
    <dbReference type="NCBI Taxonomy" id="2945"/>
    <lineage>
        <taxon>Eukaryota</taxon>
        <taxon>Sar</taxon>
        <taxon>Alveolata</taxon>
        <taxon>Dinophyceae</taxon>
        <taxon>Prorocentrales</taxon>
        <taxon>Prorocentraceae</taxon>
        <taxon>Prorocentrum</taxon>
    </lineage>
</organism>
<name>A0A7S2TCG9_PROMC</name>
<proteinExistence type="predicted"/>
<accession>A0A7S2TCG9</accession>
<dbReference type="EMBL" id="HBHN01010838">
    <property type="protein sequence ID" value="CAD9725554.1"/>
    <property type="molecule type" value="Transcribed_RNA"/>
</dbReference>
<protein>
    <submittedName>
        <fullName evidence="1">Uncharacterized protein</fullName>
    </submittedName>
</protein>
<sequence>MRKSYVDNLSHLFTAILELFDFDEITHESDGLLRRVGDTESLSSDAITIKWRYSEEEAVIRYDFIVKGAVLENRYDVLIPNDNYSKIDAIGYVPGSSFKFNLVAM</sequence>